<proteinExistence type="inferred from homology"/>
<dbReference type="InterPro" id="IPR002586">
    <property type="entry name" value="CobQ/CobB/MinD/ParA_Nub-bd_dom"/>
</dbReference>
<comment type="cofactor">
    <cofactor evidence="1 7">
        <name>Mg(2+)</name>
        <dbReference type="ChEBI" id="CHEBI:18420"/>
    </cofactor>
</comment>
<dbReference type="InterPro" id="IPR027417">
    <property type="entry name" value="P-loop_NTPase"/>
</dbReference>
<evidence type="ECO:0000259" key="9">
    <source>
        <dbReference type="Pfam" id="PF07685"/>
    </source>
</evidence>
<dbReference type="NCBIfam" id="NF002204">
    <property type="entry name" value="PRK01077.1"/>
    <property type="match status" value="1"/>
</dbReference>
<keyword evidence="2 7" id="KW-0436">Ligase</keyword>
<feature type="active site" description="Nucleophile" evidence="7">
    <location>
        <position position="330"/>
    </location>
</feature>
<dbReference type="AlphaFoldDB" id="A0A1X6WPG1"/>
<dbReference type="PROSITE" id="PS51274">
    <property type="entry name" value="GATASE_COBBQ"/>
    <property type="match status" value="1"/>
</dbReference>
<dbReference type="Gene3D" id="3.40.50.300">
    <property type="entry name" value="P-loop containing nucleotide triphosphate hydrolases"/>
    <property type="match status" value="1"/>
</dbReference>
<keyword evidence="3 7" id="KW-0547">Nucleotide-binding</keyword>
<comment type="function">
    <text evidence="7">Catalyzes the ATP-dependent amidation of the two carboxylate groups at positions a and c of cobyrinate, using either L-glutamine or ammonia as the nitrogen source.</text>
</comment>
<comment type="miscellaneous">
    <text evidence="7">The a and c carboxylates of cobyrinate are activated for nucleophilic attack via formation of a phosphorylated intermediate by ATP. CbiA catalyzes first the amidation of the c-carboxylate, and then that of the a-carboxylate.</text>
</comment>
<dbReference type="RefSeq" id="WP_086951846.1">
    <property type="nucleotide sequence ID" value="NZ_FWFD01000013.1"/>
</dbReference>
<accession>A0A1X6WPG1</accession>
<feature type="site" description="Increases nucleophilicity of active site Cys" evidence="7">
    <location>
        <position position="433"/>
    </location>
</feature>
<dbReference type="SUPFAM" id="SSF52317">
    <property type="entry name" value="Class I glutamine amidotransferase-like"/>
    <property type="match status" value="1"/>
</dbReference>
<dbReference type="SUPFAM" id="SSF52540">
    <property type="entry name" value="P-loop containing nucleoside triphosphate hydrolases"/>
    <property type="match status" value="1"/>
</dbReference>
<evidence type="ECO:0000313" key="11">
    <source>
        <dbReference type="Proteomes" id="UP000195918"/>
    </source>
</evidence>
<dbReference type="PANTHER" id="PTHR43873:SF1">
    <property type="entry name" value="COBYRINATE A,C-DIAMIDE SYNTHASE"/>
    <property type="match status" value="1"/>
</dbReference>
<dbReference type="GO" id="GO:0042242">
    <property type="term" value="F:cobyrinic acid a,c-diamide synthase activity"/>
    <property type="evidence" value="ECO:0007669"/>
    <property type="project" value="UniProtKB-UniRule"/>
</dbReference>
<comment type="similarity">
    <text evidence="7">Belongs to the CobB/CbiA family.</text>
</comment>
<keyword evidence="5 7" id="KW-0460">Magnesium</keyword>
<dbReference type="Pfam" id="PF01656">
    <property type="entry name" value="CbiA"/>
    <property type="match status" value="1"/>
</dbReference>
<evidence type="ECO:0000256" key="5">
    <source>
        <dbReference type="ARBA" id="ARBA00022842"/>
    </source>
</evidence>
<evidence type="ECO:0000256" key="2">
    <source>
        <dbReference type="ARBA" id="ARBA00022598"/>
    </source>
</evidence>
<protein>
    <recommendedName>
        <fullName evidence="7">Cobyrinate a,c-diamide synthase</fullName>
        <ecNumber evidence="7">6.3.5.11</ecNumber>
    </recommendedName>
    <alternativeName>
        <fullName evidence="7">Cobyrinic acid a,c-diamide synthetase</fullName>
    </alternativeName>
</protein>
<reference evidence="11" key="1">
    <citation type="submission" date="2017-02" db="EMBL/GenBank/DDBJ databases">
        <authorList>
            <person name="Dridi B."/>
        </authorList>
    </citation>
    <scope>NUCLEOTIDE SEQUENCE [LARGE SCALE GENOMIC DNA]</scope>
    <source>
        <strain evidence="11">bH819</strain>
    </source>
</reference>
<dbReference type="GO" id="GO:0005524">
    <property type="term" value="F:ATP binding"/>
    <property type="evidence" value="ECO:0007669"/>
    <property type="project" value="UniProtKB-UniRule"/>
</dbReference>
<evidence type="ECO:0000313" key="10">
    <source>
        <dbReference type="EMBL" id="SLM86223.1"/>
    </source>
</evidence>
<comment type="pathway">
    <text evidence="7">Cofactor biosynthesis; adenosylcobalamin biosynthesis; cob(II)yrinate a,c-diamide from sirohydrochlorin (anaerobic route): step 10/10.</text>
</comment>
<evidence type="ECO:0000256" key="3">
    <source>
        <dbReference type="ARBA" id="ARBA00022741"/>
    </source>
</evidence>
<dbReference type="OrthoDB" id="9764035at2"/>
<comment type="domain">
    <text evidence="7">Comprises of two domains. The C-terminal domain contains the binding site for glutamine and catalyzes the hydrolysis of this substrate to glutamate and ammonia. The N-terminal domain is anticipated to bind ATP and cobyrinate and catalyzes the ultimate synthesis of the diamide product. The ammonia produced via the glutaminase domain is probably translocated to the adjacent domain via a molecular tunnel, where it reacts with an activated intermediate.</text>
</comment>
<dbReference type="CDD" id="cd03130">
    <property type="entry name" value="GATase1_CobB"/>
    <property type="match status" value="1"/>
</dbReference>
<keyword evidence="7" id="KW-0169">Cobalamin biosynthesis</keyword>
<dbReference type="EC" id="6.3.5.11" evidence="7"/>
<dbReference type="CDD" id="cd05388">
    <property type="entry name" value="CobB_N"/>
    <property type="match status" value="1"/>
</dbReference>
<dbReference type="Gene3D" id="3.40.50.880">
    <property type="match status" value="1"/>
</dbReference>
<dbReference type="UniPathway" id="UPA00148">
    <property type="reaction ID" value="UER00231"/>
</dbReference>
<dbReference type="GO" id="GO:0009236">
    <property type="term" value="P:cobalamin biosynthetic process"/>
    <property type="evidence" value="ECO:0007669"/>
    <property type="project" value="UniProtKB-UniRule"/>
</dbReference>
<name>A0A1X6WPG1_9ENTE</name>
<evidence type="ECO:0000256" key="1">
    <source>
        <dbReference type="ARBA" id="ARBA00001946"/>
    </source>
</evidence>
<keyword evidence="4 7" id="KW-0067">ATP-binding</keyword>
<dbReference type="InterPro" id="IPR029062">
    <property type="entry name" value="Class_I_gatase-like"/>
</dbReference>
<dbReference type="Pfam" id="PF07685">
    <property type="entry name" value="GATase_3"/>
    <property type="match status" value="1"/>
</dbReference>
<dbReference type="PANTHER" id="PTHR43873">
    <property type="entry name" value="COBYRINATE A,C-DIAMIDE SYNTHASE"/>
    <property type="match status" value="1"/>
</dbReference>
<sequence length="457" mass="50659">MKKMMISAASSGSGKTTVTLGLLEVLKRKKIVVQPFKVGPDYVDTKYHSRITQKTSRNLDSFLVPNQETIQYLFNKNAINSDIAIIEGVMGLFDGFGIDKDSCSSSAMAKQLNCPVLLVVDGKSASTSIAAIVKGFAEFDTDLTIQGVIINNIASDNHFNLVRGAIEKYTNTTVYGYLGKNPAFSLPSRQLGLVPDNEIDNVMEIISLIADSLEKTVDIDRLLSDLKDEALNQSELAFIASPTYRNVKIAIAKDAAFHFYYPDNIELLEALGAKIIEFSPMTDTSLPEADLYYFGGGYPEEFAVELSGNQEMLASVLSAHKKRKHILAECGGLMYLGSSLKIADEVFPMVGIFEGESHMTSRLKRFGYCYGILKKDSLIGKAGTKVFGHEFHHSIFETTEKTMMLMEKNRDGVIVSTWEGGYQKENTFASYLHLHFFQNENFIHQLMSKLTTQEAKG</sequence>
<organism evidence="10 11">
    <name type="scientific">Vagococcus fluvialis bH819</name>
    <dbReference type="NCBI Taxonomy" id="1255619"/>
    <lineage>
        <taxon>Bacteria</taxon>
        <taxon>Bacillati</taxon>
        <taxon>Bacillota</taxon>
        <taxon>Bacilli</taxon>
        <taxon>Lactobacillales</taxon>
        <taxon>Enterococcaceae</taxon>
        <taxon>Vagococcus</taxon>
    </lineage>
</organism>
<keyword evidence="11" id="KW-1185">Reference proteome</keyword>
<dbReference type="EMBL" id="FWFD01000013">
    <property type="protein sequence ID" value="SLM86223.1"/>
    <property type="molecule type" value="Genomic_DNA"/>
</dbReference>
<keyword evidence="6 7" id="KW-0315">Glutamine amidotransferase</keyword>
<dbReference type="InterPro" id="IPR011698">
    <property type="entry name" value="GATase_3"/>
</dbReference>
<feature type="domain" description="CobB/CobQ-like glutamine amidotransferase" evidence="9">
    <location>
        <begin position="248"/>
        <end position="439"/>
    </location>
</feature>
<dbReference type="InterPro" id="IPR004484">
    <property type="entry name" value="CbiA/CobB_synth"/>
</dbReference>
<evidence type="ECO:0000256" key="4">
    <source>
        <dbReference type="ARBA" id="ARBA00022840"/>
    </source>
</evidence>
<dbReference type="NCBIfam" id="TIGR00379">
    <property type="entry name" value="cobB"/>
    <property type="match status" value="1"/>
</dbReference>
<gene>
    <name evidence="7" type="primary">cbiA</name>
    <name evidence="10" type="ORF">FM121_09045</name>
</gene>
<dbReference type="HAMAP" id="MF_00027">
    <property type="entry name" value="CobB_CbiA"/>
    <property type="match status" value="1"/>
</dbReference>
<evidence type="ECO:0000259" key="8">
    <source>
        <dbReference type="Pfam" id="PF01656"/>
    </source>
</evidence>
<comment type="catalytic activity">
    <reaction evidence="7">
        <text>cob(II)yrinate + 2 L-glutamine + 2 ATP + 2 H2O = cob(II)yrinate a,c diamide + 2 L-glutamate + 2 ADP + 2 phosphate + 2 H(+)</text>
        <dbReference type="Rhea" id="RHEA:26289"/>
        <dbReference type="ChEBI" id="CHEBI:15377"/>
        <dbReference type="ChEBI" id="CHEBI:15378"/>
        <dbReference type="ChEBI" id="CHEBI:29985"/>
        <dbReference type="ChEBI" id="CHEBI:30616"/>
        <dbReference type="ChEBI" id="CHEBI:43474"/>
        <dbReference type="ChEBI" id="CHEBI:58359"/>
        <dbReference type="ChEBI" id="CHEBI:58537"/>
        <dbReference type="ChEBI" id="CHEBI:58894"/>
        <dbReference type="ChEBI" id="CHEBI:456216"/>
        <dbReference type="EC" id="6.3.5.11"/>
    </reaction>
</comment>
<dbReference type="Proteomes" id="UP000195918">
    <property type="component" value="Unassembled WGS sequence"/>
</dbReference>
<evidence type="ECO:0000256" key="6">
    <source>
        <dbReference type="ARBA" id="ARBA00022962"/>
    </source>
</evidence>
<evidence type="ECO:0000256" key="7">
    <source>
        <dbReference type="HAMAP-Rule" id="MF_00027"/>
    </source>
</evidence>
<feature type="domain" description="CobQ/CobB/MinD/ParA nucleotide binding" evidence="8">
    <location>
        <begin position="5"/>
        <end position="190"/>
    </location>
</feature>